<dbReference type="Gene3D" id="3.30.565.10">
    <property type="entry name" value="Histidine kinase-like ATPase, C-terminal domain"/>
    <property type="match status" value="1"/>
</dbReference>
<reference evidence="17 18" key="1">
    <citation type="submission" date="2019-06" db="EMBL/GenBank/DDBJ databases">
        <title>Draft genome sequence of Methanolobus vulcani B1d.</title>
        <authorList>
            <person name="Creighbaum A.J."/>
            <person name="Ticak T."/>
            <person name="Hariraju D."/>
            <person name="Arivett B.A."/>
            <person name="Ferguson D.J.Jr."/>
        </authorList>
    </citation>
    <scope>NUCLEOTIDE SEQUENCE [LARGE SCALE GENOMIC DNA]</scope>
    <source>
        <strain evidence="17 18">B1d</strain>
    </source>
</reference>
<evidence type="ECO:0000256" key="8">
    <source>
        <dbReference type="ARBA" id="ARBA00022840"/>
    </source>
</evidence>
<evidence type="ECO:0000256" key="4">
    <source>
        <dbReference type="ARBA" id="ARBA00022553"/>
    </source>
</evidence>
<dbReference type="PROSITE" id="PS50110">
    <property type="entry name" value="RESPONSE_REGULATORY"/>
    <property type="match status" value="1"/>
</dbReference>
<evidence type="ECO:0000259" key="15">
    <source>
        <dbReference type="PROSITE" id="PS50112"/>
    </source>
</evidence>
<dbReference type="NCBIfam" id="TIGR00229">
    <property type="entry name" value="sensory_box"/>
    <property type="match status" value="2"/>
</dbReference>
<dbReference type="Pfam" id="PF00512">
    <property type="entry name" value="HisKA"/>
    <property type="match status" value="1"/>
</dbReference>
<dbReference type="SUPFAM" id="SSF47384">
    <property type="entry name" value="Homodimeric domain of signal transducing histidine kinase"/>
    <property type="match status" value="1"/>
</dbReference>
<dbReference type="InterPro" id="IPR035965">
    <property type="entry name" value="PAS-like_dom_sf"/>
</dbReference>
<dbReference type="SMART" id="SM00091">
    <property type="entry name" value="PAS"/>
    <property type="match status" value="1"/>
</dbReference>
<dbReference type="GO" id="GO:0005886">
    <property type="term" value="C:plasma membrane"/>
    <property type="evidence" value="ECO:0007669"/>
    <property type="project" value="TreeGrafter"/>
</dbReference>
<evidence type="ECO:0000313" key="18">
    <source>
        <dbReference type="Proteomes" id="UP000319335"/>
    </source>
</evidence>
<dbReference type="InterPro" id="IPR013655">
    <property type="entry name" value="PAS_fold_3"/>
</dbReference>
<dbReference type="Pfam" id="PF08447">
    <property type="entry name" value="PAS_3"/>
    <property type="match status" value="1"/>
</dbReference>
<dbReference type="FunFam" id="1.10.287.130:FF:000038">
    <property type="entry name" value="Sensory transduction histidine kinase"/>
    <property type="match status" value="1"/>
</dbReference>
<feature type="domain" description="PAC" evidence="16">
    <location>
        <begin position="296"/>
        <end position="348"/>
    </location>
</feature>
<feature type="domain" description="Histidine kinase" evidence="13">
    <location>
        <begin position="489"/>
        <end position="708"/>
    </location>
</feature>
<evidence type="ECO:0000313" key="17">
    <source>
        <dbReference type="EMBL" id="TQD25016.1"/>
    </source>
</evidence>
<evidence type="ECO:0000256" key="9">
    <source>
        <dbReference type="ARBA" id="ARBA00023012"/>
    </source>
</evidence>
<feature type="domain" description="PAS" evidence="15">
    <location>
        <begin position="253"/>
        <end position="292"/>
    </location>
</feature>
<dbReference type="SMART" id="SM00448">
    <property type="entry name" value="REC"/>
    <property type="match status" value="1"/>
</dbReference>
<dbReference type="InterPro" id="IPR003594">
    <property type="entry name" value="HATPase_dom"/>
</dbReference>
<dbReference type="SUPFAM" id="SSF55874">
    <property type="entry name" value="ATPase domain of HSP90 chaperone/DNA topoisomerase II/histidine kinase"/>
    <property type="match status" value="1"/>
</dbReference>
<evidence type="ECO:0000256" key="3">
    <source>
        <dbReference type="ARBA" id="ARBA00012438"/>
    </source>
</evidence>
<evidence type="ECO:0000259" key="13">
    <source>
        <dbReference type="PROSITE" id="PS50109"/>
    </source>
</evidence>
<evidence type="ECO:0000256" key="11">
    <source>
        <dbReference type="ARBA" id="ARBA00023306"/>
    </source>
</evidence>
<dbReference type="Pfam" id="PF08448">
    <property type="entry name" value="PAS_4"/>
    <property type="match status" value="1"/>
</dbReference>
<dbReference type="SMART" id="SM00086">
    <property type="entry name" value="PAC"/>
    <property type="match status" value="2"/>
</dbReference>
<dbReference type="InterPro" id="IPR001789">
    <property type="entry name" value="Sig_transdc_resp-reg_receiver"/>
</dbReference>
<dbReference type="GO" id="GO:0005524">
    <property type="term" value="F:ATP binding"/>
    <property type="evidence" value="ECO:0007669"/>
    <property type="project" value="UniProtKB-KW"/>
</dbReference>
<dbReference type="InterPro" id="IPR013656">
    <property type="entry name" value="PAS_4"/>
</dbReference>
<dbReference type="SMART" id="SM00388">
    <property type="entry name" value="HisKA"/>
    <property type="match status" value="1"/>
</dbReference>
<dbReference type="Pfam" id="PF02518">
    <property type="entry name" value="HATPase_c"/>
    <property type="match status" value="1"/>
</dbReference>
<dbReference type="Pfam" id="PF00072">
    <property type="entry name" value="Response_reg"/>
    <property type="match status" value="1"/>
</dbReference>
<dbReference type="InterPro" id="IPR036097">
    <property type="entry name" value="HisK_dim/P_sf"/>
</dbReference>
<proteinExistence type="predicted"/>
<dbReference type="AlphaFoldDB" id="A0A7Z8KP91"/>
<organism evidence="17 18">
    <name type="scientific">Methanolobus vulcani</name>
    <dbReference type="NCBI Taxonomy" id="38026"/>
    <lineage>
        <taxon>Archaea</taxon>
        <taxon>Methanobacteriati</taxon>
        <taxon>Methanobacteriota</taxon>
        <taxon>Stenosarchaea group</taxon>
        <taxon>Methanomicrobia</taxon>
        <taxon>Methanosarcinales</taxon>
        <taxon>Methanosarcinaceae</taxon>
        <taxon>Methanolobus</taxon>
    </lineage>
</organism>
<keyword evidence="18" id="KW-1185">Reference proteome</keyword>
<dbReference type="GO" id="GO:0009927">
    <property type="term" value="F:histidine phosphotransfer kinase activity"/>
    <property type="evidence" value="ECO:0007669"/>
    <property type="project" value="TreeGrafter"/>
</dbReference>
<dbReference type="InterPro" id="IPR025847">
    <property type="entry name" value="MEDS_domain"/>
</dbReference>
<name>A0A7Z8KP91_9EURY</name>
<dbReference type="PROSITE" id="PS50112">
    <property type="entry name" value="PAS"/>
    <property type="match status" value="2"/>
</dbReference>
<comment type="caution">
    <text evidence="12">Lacks conserved residue(s) required for the propagation of feature annotation.</text>
</comment>
<dbReference type="SUPFAM" id="SSF52172">
    <property type="entry name" value="CheY-like"/>
    <property type="match status" value="1"/>
</dbReference>
<keyword evidence="8" id="KW-0067">ATP-binding</keyword>
<dbReference type="PRINTS" id="PR00344">
    <property type="entry name" value="BCTRLSENSOR"/>
</dbReference>
<dbReference type="CDD" id="cd16922">
    <property type="entry name" value="HATPase_EvgS-ArcB-TorS-like"/>
    <property type="match status" value="1"/>
</dbReference>
<evidence type="ECO:0000259" key="16">
    <source>
        <dbReference type="PROSITE" id="PS50113"/>
    </source>
</evidence>
<keyword evidence="4" id="KW-0597">Phosphoprotein</keyword>
<dbReference type="PANTHER" id="PTHR43047:SF72">
    <property type="entry name" value="OSMOSENSING HISTIDINE PROTEIN KINASE SLN1"/>
    <property type="match status" value="1"/>
</dbReference>
<dbReference type="CDD" id="cd00130">
    <property type="entry name" value="PAS"/>
    <property type="match status" value="2"/>
</dbReference>
<dbReference type="EMBL" id="VIAQ01000015">
    <property type="protein sequence ID" value="TQD25016.1"/>
    <property type="molecule type" value="Genomic_DNA"/>
</dbReference>
<evidence type="ECO:0000256" key="1">
    <source>
        <dbReference type="ARBA" id="ARBA00000085"/>
    </source>
</evidence>
<dbReference type="SMART" id="SM00387">
    <property type="entry name" value="HATPase_c"/>
    <property type="match status" value="1"/>
</dbReference>
<gene>
    <name evidence="17" type="ORF">FKV42_08110</name>
</gene>
<keyword evidence="5" id="KW-0808">Transferase</keyword>
<feature type="domain" description="PAS" evidence="15">
    <location>
        <begin position="349"/>
        <end position="419"/>
    </location>
</feature>
<dbReference type="InterPro" id="IPR011006">
    <property type="entry name" value="CheY-like_superfamily"/>
</dbReference>
<dbReference type="InterPro" id="IPR001610">
    <property type="entry name" value="PAC"/>
</dbReference>
<dbReference type="InterPro" id="IPR003661">
    <property type="entry name" value="HisK_dim/P_dom"/>
</dbReference>
<evidence type="ECO:0000256" key="12">
    <source>
        <dbReference type="PROSITE-ProRule" id="PRU00169"/>
    </source>
</evidence>
<dbReference type="PANTHER" id="PTHR43047">
    <property type="entry name" value="TWO-COMPONENT HISTIDINE PROTEIN KINASE"/>
    <property type="match status" value="1"/>
</dbReference>
<evidence type="ECO:0000256" key="6">
    <source>
        <dbReference type="ARBA" id="ARBA00022741"/>
    </source>
</evidence>
<keyword evidence="11" id="KW-0131">Cell cycle</keyword>
<dbReference type="Pfam" id="PF14417">
    <property type="entry name" value="MEDS"/>
    <property type="match status" value="1"/>
</dbReference>
<dbReference type="InterPro" id="IPR005467">
    <property type="entry name" value="His_kinase_dom"/>
</dbReference>
<keyword evidence="10" id="KW-0472">Membrane</keyword>
<dbReference type="SUPFAM" id="SSF55785">
    <property type="entry name" value="PYP-like sensor domain (PAS domain)"/>
    <property type="match status" value="2"/>
</dbReference>
<comment type="subcellular location">
    <subcellularLocation>
        <location evidence="2">Membrane</location>
    </subcellularLocation>
</comment>
<dbReference type="InterPro" id="IPR000014">
    <property type="entry name" value="PAS"/>
</dbReference>
<keyword evidence="7" id="KW-0418">Kinase</keyword>
<feature type="domain" description="PAC" evidence="16">
    <location>
        <begin position="421"/>
        <end position="471"/>
    </location>
</feature>
<evidence type="ECO:0000256" key="5">
    <source>
        <dbReference type="ARBA" id="ARBA00022679"/>
    </source>
</evidence>
<comment type="caution">
    <text evidence="17">The sequence shown here is derived from an EMBL/GenBank/DDBJ whole genome shotgun (WGS) entry which is preliminary data.</text>
</comment>
<dbReference type="Proteomes" id="UP000319335">
    <property type="component" value="Unassembled WGS sequence"/>
</dbReference>
<evidence type="ECO:0000256" key="7">
    <source>
        <dbReference type="ARBA" id="ARBA00022777"/>
    </source>
</evidence>
<sequence>MTGAKHMLPKPVKKADGNDISLFSDKPLTAIYRNRTEIADLLTNYFGSALGKNELCTFFTTGSIDHDELRAIFSERGMDIQPYIQSSQFELINIGPSIFNDPEFLSENMKDILGCKQEHAVANGFSGCRINIDLCDVEGQVFSCINNCRECIESLVCGNDANVMCSCPMDAFSAHEIFEMMDRRESFILKTDDRWVFLKDLLSNKYRKHLRYTPEMMRQIGEERSVYRNSPVVAIMWEDKELHPVKQVSENISIFGYSMDDFSSEKLHYKDIIHPEDRKGYFAGLQECIKNGHKEFNREYRIIGSTGQVHWVNERSMIGHGHNGIKYRDQGIIVDITDKRIAEEALQRSEQKFKMIFDNSNDSILMIDYEGHFLEVNHVAHEQLGYMRSEMLQMRVHDICSSEQSVVLGEMRTRVLSEEHSIFEAEFVRKDGTLLPVEINASVLEYDGNDVILVIARDITERKKAEMMLVEAKYDAEAANRSKSEFVANMSHELRTPLNAVIGFSDVMLEGACGALEERQEKYIRNISTAGNHLLDMINDILDLSKVEAGKMILHPEEFPVRDALDEVIMLLNQLASKKDLELITDVKPCNIQINADKSKIKQILYNLISNAIKFTPERGSIMIKVRSWTDSVVFFVKDSGIGISKVNQGKLFQPFSQIDSASTRRYAGTGLGLVLTKRFVEMHGGEIWVDSEEGAGSTFGFNIQMSGPVSGIEDEGQDDCKITDNNLTSGQDLIGQDAIGDVEIMASDNSTEDAPLILVVDNDVKCSELLTLTLTTAGYRVICAYNGYDALDLARTLRPFAITLGIVLPDMDGWETLEHLKFDAVTCNIPVIMVSVLDEVKRSAELGAIAHLTKPVDKTRLFEILSEYERSLDRRGPTSFPECEMLQ</sequence>
<evidence type="ECO:0000256" key="10">
    <source>
        <dbReference type="ARBA" id="ARBA00023136"/>
    </source>
</evidence>
<keyword evidence="9" id="KW-0902">Two-component regulatory system</keyword>
<accession>A0A7Z8KP91</accession>
<dbReference type="Gene3D" id="1.10.287.130">
    <property type="match status" value="1"/>
</dbReference>
<keyword evidence="6" id="KW-0547">Nucleotide-binding</keyword>
<dbReference type="FunFam" id="3.30.565.10:FF:000010">
    <property type="entry name" value="Sensor histidine kinase RcsC"/>
    <property type="match status" value="1"/>
</dbReference>
<dbReference type="EC" id="2.7.13.3" evidence="3"/>
<feature type="domain" description="Response regulatory" evidence="14">
    <location>
        <begin position="757"/>
        <end position="870"/>
    </location>
</feature>
<comment type="catalytic activity">
    <reaction evidence="1">
        <text>ATP + protein L-histidine = ADP + protein N-phospho-L-histidine.</text>
        <dbReference type="EC" id="2.7.13.3"/>
    </reaction>
</comment>
<dbReference type="PROSITE" id="PS50113">
    <property type="entry name" value="PAC"/>
    <property type="match status" value="2"/>
</dbReference>
<dbReference type="InterPro" id="IPR004358">
    <property type="entry name" value="Sig_transdc_His_kin-like_C"/>
</dbReference>
<dbReference type="Gene3D" id="3.30.450.20">
    <property type="entry name" value="PAS domain"/>
    <property type="match status" value="2"/>
</dbReference>
<dbReference type="InterPro" id="IPR000700">
    <property type="entry name" value="PAS-assoc_C"/>
</dbReference>
<dbReference type="CDD" id="cd00082">
    <property type="entry name" value="HisKA"/>
    <property type="match status" value="1"/>
</dbReference>
<dbReference type="InterPro" id="IPR036890">
    <property type="entry name" value="HATPase_C_sf"/>
</dbReference>
<protein>
    <recommendedName>
        <fullName evidence="3">histidine kinase</fullName>
        <ecNumber evidence="3">2.7.13.3</ecNumber>
    </recommendedName>
</protein>
<dbReference type="Gene3D" id="3.40.50.2300">
    <property type="match status" value="1"/>
</dbReference>
<evidence type="ECO:0000256" key="2">
    <source>
        <dbReference type="ARBA" id="ARBA00004370"/>
    </source>
</evidence>
<dbReference type="PROSITE" id="PS50109">
    <property type="entry name" value="HIS_KIN"/>
    <property type="match status" value="1"/>
</dbReference>
<evidence type="ECO:0000259" key="14">
    <source>
        <dbReference type="PROSITE" id="PS50110"/>
    </source>
</evidence>
<dbReference type="GO" id="GO:0000155">
    <property type="term" value="F:phosphorelay sensor kinase activity"/>
    <property type="evidence" value="ECO:0007669"/>
    <property type="project" value="InterPro"/>
</dbReference>